<reference evidence="2 3" key="1">
    <citation type="submission" date="2019-08" db="EMBL/GenBank/DDBJ databases">
        <authorList>
            <person name="Peeters C."/>
        </authorList>
    </citation>
    <scope>NUCLEOTIDE SEQUENCE [LARGE SCALE GENOMIC DNA]</scope>
    <source>
        <strain evidence="2 3">LMG 31113</strain>
    </source>
</reference>
<gene>
    <name evidence="2" type="ORF">PFI31113_03038</name>
</gene>
<name>A0A5E4W3X4_9BURK</name>
<feature type="signal peptide" evidence="1">
    <location>
        <begin position="1"/>
        <end position="31"/>
    </location>
</feature>
<evidence type="ECO:0000313" key="3">
    <source>
        <dbReference type="Proteomes" id="UP000382577"/>
    </source>
</evidence>
<sequence>MTRNKFSCAILALSVFSLFIAIPALSGSAIAACPEINKSTVFDSRQLVNDSRISIEPSDTANALSLNIYTNCQSSHKKIEVATFQTEGSAPHVESVFFQKIRGRENVFAIVSWKINSRGDGTYGTYYEVHAYQEDSGGVISENHVVSENQHMSGIDGYQMGQESIFPYKTATDVRGFWRKNDSTYFKK</sequence>
<protein>
    <recommendedName>
        <fullName evidence="4">Lipoprotein</fullName>
    </recommendedName>
</protein>
<organism evidence="2 3">
    <name type="scientific">Pandoraea fibrosis</name>
    <dbReference type="NCBI Taxonomy" id="1891094"/>
    <lineage>
        <taxon>Bacteria</taxon>
        <taxon>Pseudomonadati</taxon>
        <taxon>Pseudomonadota</taxon>
        <taxon>Betaproteobacteria</taxon>
        <taxon>Burkholderiales</taxon>
        <taxon>Burkholderiaceae</taxon>
        <taxon>Pandoraea</taxon>
    </lineage>
</organism>
<dbReference type="EMBL" id="CABPRW010000006">
    <property type="protein sequence ID" value="VVE19627.1"/>
    <property type="molecule type" value="Genomic_DNA"/>
</dbReference>
<evidence type="ECO:0000256" key="1">
    <source>
        <dbReference type="SAM" id="SignalP"/>
    </source>
</evidence>
<dbReference type="PROSITE" id="PS51257">
    <property type="entry name" value="PROKAR_LIPOPROTEIN"/>
    <property type="match status" value="1"/>
</dbReference>
<evidence type="ECO:0000313" key="2">
    <source>
        <dbReference type="EMBL" id="VVE19627.1"/>
    </source>
</evidence>
<evidence type="ECO:0008006" key="4">
    <source>
        <dbReference type="Google" id="ProtNLM"/>
    </source>
</evidence>
<dbReference type="Proteomes" id="UP000382577">
    <property type="component" value="Unassembled WGS sequence"/>
</dbReference>
<accession>A0A5E4W3X4</accession>
<dbReference type="AlphaFoldDB" id="A0A5E4W3X4"/>
<keyword evidence="1" id="KW-0732">Signal</keyword>
<dbReference type="OrthoDB" id="6866708at2"/>
<dbReference type="RefSeq" id="WP_150600066.1">
    <property type="nucleotide sequence ID" value="NZ_CABPRW010000006.1"/>
</dbReference>
<proteinExistence type="predicted"/>
<feature type="chain" id="PRO_5022739642" description="Lipoprotein" evidence="1">
    <location>
        <begin position="32"/>
        <end position="188"/>
    </location>
</feature>